<feature type="domain" description="RNA polymerase sigma-70 region 2" evidence="6">
    <location>
        <begin position="12"/>
        <end position="76"/>
    </location>
</feature>
<reference evidence="8 9" key="1">
    <citation type="submission" date="2023-07" db="EMBL/GenBank/DDBJ databases">
        <title>Genomic Encyclopedia of Type Strains, Phase IV (KMG-IV): sequencing the most valuable type-strain genomes for metagenomic binning, comparative biology and taxonomic classification.</title>
        <authorList>
            <person name="Goeker M."/>
        </authorList>
    </citation>
    <scope>NUCLEOTIDE SEQUENCE [LARGE SCALE GENOMIC DNA]</scope>
    <source>
        <strain evidence="8 9">DSM 4006</strain>
    </source>
</reference>
<evidence type="ECO:0000256" key="1">
    <source>
        <dbReference type="ARBA" id="ARBA00010641"/>
    </source>
</evidence>
<keyword evidence="3" id="KW-0731">Sigma factor</keyword>
<dbReference type="InterPro" id="IPR013324">
    <property type="entry name" value="RNA_pol_sigma_r3/r4-like"/>
</dbReference>
<dbReference type="SUPFAM" id="SSF88946">
    <property type="entry name" value="Sigma2 domain of RNA polymerase sigma factors"/>
    <property type="match status" value="1"/>
</dbReference>
<dbReference type="Pfam" id="PF04542">
    <property type="entry name" value="Sigma70_r2"/>
    <property type="match status" value="1"/>
</dbReference>
<evidence type="ECO:0000259" key="6">
    <source>
        <dbReference type="Pfam" id="PF04542"/>
    </source>
</evidence>
<keyword evidence="5" id="KW-0804">Transcription</keyword>
<evidence type="ECO:0000259" key="7">
    <source>
        <dbReference type="Pfam" id="PF08281"/>
    </source>
</evidence>
<dbReference type="SUPFAM" id="SSF88659">
    <property type="entry name" value="Sigma3 and sigma4 domains of RNA polymerase sigma factors"/>
    <property type="match status" value="1"/>
</dbReference>
<dbReference type="Proteomes" id="UP001232973">
    <property type="component" value="Unassembled WGS sequence"/>
</dbReference>
<evidence type="ECO:0000256" key="2">
    <source>
        <dbReference type="ARBA" id="ARBA00023015"/>
    </source>
</evidence>
<evidence type="ECO:0000313" key="8">
    <source>
        <dbReference type="EMBL" id="MDQ0191177.1"/>
    </source>
</evidence>
<sequence length="185" mass="21503">MLYNFETVQDWFRDYGDDVYHFLLHYVGKRDAEDLTQETFVKALRKIHTYRAEGTPKVWLLQIARRTAIDYARKHRYDKYTMPQDKLEVVESNDITPEQIAERNHDAHLLKSILNQMSPKYRSVLVLRGLQELSAQETATILGCSPNSVRVTYHRALKVADKMLQSLTGGGNASVRKNNQYAKEQ</sequence>
<keyword evidence="9" id="KW-1185">Reference proteome</keyword>
<comment type="caution">
    <text evidence="8">The sequence shown here is derived from an EMBL/GenBank/DDBJ whole genome shotgun (WGS) entry which is preliminary data.</text>
</comment>
<dbReference type="Gene3D" id="1.10.10.10">
    <property type="entry name" value="Winged helix-like DNA-binding domain superfamily/Winged helix DNA-binding domain"/>
    <property type="match status" value="1"/>
</dbReference>
<dbReference type="InterPro" id="IPR014284">
    <property type="entry name" value="RNA_pol_sigma-70_dom"/>
</dbReference>
<evidence type="ECO:0000313" key="9">
    <source>
        <dbReference type="Proteomes" id="UP001232973"/>
    </source>
</evidence>
<dbReference type="PANTHER" id="PTHR43133">
    <property type="entry name" value="RNA POLYMERASE ECF-TYPE SIGMA FACTO"/>
    <property type="match status" value="1"/>
</dbReference>
<dbReference type="RefSeq" id="WP_274456804.1">
    <property type="nucleotide sequence ID" value="NZ_CP067097.1"/>
</dbReference>
<dbReference type="CDD" id="cd06171">
    <property type="entry name" value="Sigma70_r4"/>
    <property type="match status" value="1"/>
</dbReference>
<dbReference type="InterPro" id="IPR039425">
    <property type="entry name" value="RNA_pol_sigma-70-like"/>
</dbReference>
<dbReference type="PANTHER" id="PTHR43133:SF52">
    <property type="entry name" value="ECF RNA POLYMERASE SIGMA FACTOR SIGL"/>
    <property type="match status" value="1"/>
</dbReference>
<evidence type="ECO:0000256" key="5">
    <source>
        <dbReference type="ARBA" id="ARBA00023163"/>
    </source>
</evidence>
<feature type="domain" description="RNA polymerase sigma factor 70 region 4 type 2" evidence="7">
    <location>
        <begin position="110"/>
        <end position="158"/>
    </location>
</feature>
<dbReference type="NCBIfam" id="TIGR02937">
    <property type="entry name" value="sigma70-ECF"/>
    <property type="match status" value="1"/>
</dbReference>
<dbReference type="Pfam" id="PF08281">
    <property type="entry name" value="Sigma70_r4_2"/>
    <property type="match status" value="1"/>
</dbReference>
<proteinExistence type="inferred from homology"/>
<dbReference type="InterPro" id="IPR013249">
    <property type="entry name" value="RNA_pol_sigma70_r4_t2"/>
</dbReference>
<dbReference type="InterPro" id="IPR013325">
    <property type="entry name" value="RNA_pol_sigma_r2"/>
</dbReference>
<comment type="similarity">
    <text evidence="1">Belongs to the sigma-70 factor family. ECF subfamily.</text>
</comment>
<dbReference type="EMBL" id="JAUSTP010000033">
    <property type="protein sequence ID" value="MDQ0191177.1"/>
    <property type="molecule type" value="Genomic_DNA"/>
</dbReference>
<dbReference type="InterPro" id="IPR036388">
    <property type="entry name" value="WH-like_DNA-bd_sf"/>
</dbReference>
<evidence type="ECO:0000256" key="3">
    <source>
        <dbReference type="ARBA" id="ARBA00023082"/>
    </source>
</evidence>
<keyword evidence="2" id="KW-0805">Transcription regulation</keyword>
<dbReference type="Gene3D" id="1.10.1740.10">
    <property type="match status" value="1"/>
</dbReference>
<keyword evidence="4" id="KW-0238">DNA-binding</keyword>
<accession>A0ABT9XLS6</accession>
<organism evidence="8 9">
    <name type="scientific">Alicyclobacillus cycloheptanicus</name>
    <dbReference type="NCBI Taxonomy" id="1457"/>
    <lineage>
        <taxon>Bacteria</taxon>
        <taxon>Bacillati</taxon>
        <taxon>Bacillota</taxon>
        <taxon>Bacilli</taxon>
        <taxon>Bacillales</taxon>
        <taxon>Alicyclobacillaceae</taxon>
        <taxon>Alicyclobacillus</taxon>
    </lineage>
</organism>
<evidence type="ECO:0000256" key="4">
    <source>
        <dbReference type="ARBA" id="ARBA00023125"/>
    </source>
</evidence>
<gene>
    <name evidence="8" type="ORF">J2S03_003046</name>
</gene>
<protein>
    <submittedName>
        <fullName evidence="8">RNA polymerase sigma-70 factor (ECF subfamily)</fullName>
    </submittedName>
</protein>
<name>A0ABT9XLS6_9BACL</name>
<dbReference type="InterPro" id="IPR007627">
    <property type="entry name" value="RNA_pol_sigma70_r2"/>
</dbReference>